<keyword evidence="1" id="KW-0472">Membrane</keyword>
<evidence type="ECO:0000256" key="2">
    <source>
        <dbReference type="SAM" id="SignalP"/>
    </source>
</evidence>
<comment type="caution">
    <text evidence="4">The sequence shown here is derived from an EMBL/GenBank/DDBJ whole genome shotgun (WGS) entry which is preliminary data.</text>
</comment>
<dbReference type="RefSeq" id="WP_377210695.1">
    <property type="nucleotide sequence ID" value="NZ_JBHTJV010000002.1"/>
</dbReference>
<evidence type="ECO:0000313" key="4">
    <source>
        <dbReference type="EMBL" id="MFD0914835.1"/>
    </source>
</evidence>
<gene>
    <name evidence="4" type="ORF">ACFQ14_00275</name>
</gene>
<dbReference type="Pfam" id="PF26514">
    <property type="entry name" value="DUF8173"/>
    <property type="match status" value="1"/>
</dbReference>
<evidence type="ECO:0000313" key="5">
    <source>
        <dbReference type="Proteomes" id="UP001597101"/>
    </source>
</evidence>
<feature type="chain" id="PRO_5045143123" description="DUF8173 domain-containing protein" evidence="2">
    <location>
        <begin position="21"/>
        <end position="378"/>
    </location>
</feature>
<feature type="transmembrane region" description="Helical" evidence="1">
    <location>
        <begin position="215"/>
        <end position="237"/>
    </location>
</feature>
<dbReference type="EMBL" id="JBHTJV010000002">
    <property type="protein sequence ID" value="MFD0914835.1"/>
    <property type="molecule type" value="Genomic_DNA"/>
</dbReference>
<name>A0ABW3FC30_9HYPH</name>
<accession>A0ABW3FC30</accession>
<proteinExistence type="predicted"/>
<sequence length="378" mass="40515">MFRTIFYIGVLMVSITTAFAQEKKSDFEFSNDRFLAGATVVQSNTGVDDLFMFGETVRSEKDIVGSAHLFGRKVEVSGTVGGDAYLAGMDVTLASKVAGDANISGYNVSVAEVVGDLRASGSNVTIAGPVSGYALIAGDEVRFESVIKGDVSLTARDIEFSEDARIEGRLIFYEETKGETTFPVGFIAEDRIERREFAEWSKAAQELEVFNWREALMSFLIWIVVVAGIASLIAAIIPQKLADLRRTILDRPFRTLWFGILAQSAVIGVTILLIMTLIGLLLAPATILVALVCGFAGYVVAAYALGVALLKTVGREEPDSVGTRALAAGVGALTVGLIGLIPFFGWLFVLSLALTGVGAIALWLFEPKFFVTARLPSA</sequence>
<feature type="domain" description="DUF8173" evidence="3">
    <location>
        <begin position="208"/>
        <end position="361"/>
    </location>
</feature>
<reference evidence="5" key="1">
    <citation type="journal article" date="2019" name="Int. J. Syst. Evol. Microbiol.">
        <title>The Global Catalogue of Microorganisms (GCM) 10K type strain sequencing project: providing services to taxonomists for standard genome sequencing and annotation.</title>
        <authorList>
            <consortium name="The Broad Institute Genomics Platform"/>
            <consortium name="The Broad Institute Genome Sequencing Center for Infectious Disease"/>
            <person name="Wu L."/>
            <person name="Ma J."/>
        </authorList>
    </citation>
    <scope>NUCLEOTIDE SEQUENCE [LARGE SCALE GENOMIC DNA]</scope>
    <source>
        <strain evidence="5">CCUG 60023</strain>
    </source>
</reference>
<organism evidence="4 5">
    <name type="scientific">Pseudahrensia aquimaris</name>
    <dbReference type="NCBI Taxonomy" id="744461"/>
    <lineage>
        <taxon>Bacteria</taxon>
        <taxon>Pseudomonadati</taxon>
        <taxon>Pseudomonadota</taxon>
        <taxon>Alphaproteobacteria</taxon>
        <taxon>Hyphomicrobiales</taxon>
        <taxon>Ahrensiaceae</taxon>
        <taxon>Pseudahrensia</taxon>
    </lineage>
</organism>
<keyword evidence="2" id="KW-0732">Signal</keyword>
<keyword evidence="1" id="KW-1133">Transmembrane helix</keyword>
<evidence type="ECO:0000256" key="1">
    <source>
        <dbReference type="SAM" id="Phobius"/>
    </source>
</evidence>
<dbReference type="InterPro" id="IPR058486">
    <property type="entry name" value="DUF8173"/>
</dbReference>
<feature type="signal peptide" evidence="2">
    <location>
        <begin position="1"/>
        <end position="20"/>
    </location>
</feature>
<feature type="transmembrane region" description="Helical" evidence="1">
    <location>
        <begin position="321"/>
        <end position="340"/>
    </location>
</feature>
<feature type="transmembrane region" description="Helical" evidence="1">
    <location>
        <begin position="287"/>
        <end position="309"/>
    </location>
</feature>
<protein>
    <recommendedName>
        <fullName evidence="3">DUF8173 domain-containing protein</fullName>
    </recommendedName>
</protein>
<feature type="transmembrane region" description="Helical" evidence="1">
    <location>
        <begin position="257"/>
        <end position="281"/>
    </location>
</feature>
<keyword evidence="1" id="KW-0812">Transmembrane</keyword>
<keyword evidence="5" id="KW-1185">Reference proteome</keyword>
<dbReference type="Proteomes" id="UP001597101">
    <property type="component" value="Unassembled WGS sequence"/>
</dbReference>
<feature type="transmembrane region" description="Helical" evidence="1">
    <location>
        <begin position="346"/>
        <end position="365"/>
    </location>
</feature>
<evidence type="ECO:0000259" key="3">
    <source>
        <dbReference type="Pfam" id="PF26514"/>
    </source>
</evidence>